<name>A0A9C6THE4_ARADU</name>
<proteinExistence type="predicted"/>
<evidence type="ECO:0000313" key="1">
    <source>
        <dbReference type="Proteomes" id="UP000515211"/>
    </source>
</evidence>
<dbReference type="KEGG" id="adu:107467251"/>
<dbReference type="GeneID" id="107467251"/>
<organism evidence="1 2">
    <name type="scientific">Arachis duranensis</name>
    <name type="common">Wild peanut</name>
    <dbReference type="NCBI Taxonomy" id="130453"/>
    <lineage>
        <taxon>Eukaryota</taxon>
        <taxon>Viridiplantae</taxon>
        <taxon>Streptophyta</taxon>
        <taxon>Embryophyta</taxon>
        <taxon>Tracheophyta</taxon>
        <taxon>Spermatophyta</taxon>
        <taxon>Magnoliopsida</taxon>
        <taxon>eudicotyledons</taxon>
        <taxon>Gunneridae</taxon>
        <taxon>Pentapetalae</taxon>
        <taxon>rosids</taxon>
        <taxon>fabids</taxon>
        <taxon>Fabales</taxon>
        <taxon>Fabaceae</taxon>
        <taxon>Papilionoideae</taxon>
        <taxon>50 kb inversion clade</taxon>
        <taxon>dalbergioids sensu lato</taxon>
        <taxon>Dalbergieae</taxon>
        <taxon>Pterocarpus clade</taxon>
        <taxon>Arachis</taxon>
    </lineage>
</organism>
<protein>
    <submittedName>
        <fullName evidence="2">Uncharacterized protein LOC107467251</fullName>
    </submittedName>
</protein>
<reference evidence="2" key="2">
    <citation type="submission" date="2025-08" db="UniProtKB">
        <authorList>
            <consortium name="RefSeq"/>
        </authorList>
    </citation>
    <scope>IDENTIFICATION</scope>
    <source>
        <tissue evidence="2">Whole plant</tissue>
    </source>
</reference>
<gene>
    <name evidence="2" type="primary">LOC107467251</name>
</gene>
<dbReference type="RefSeq" id="XP_052110382.1">
    <property type="nucleotide sequence ID" value="XM_052254422.1"/>
</dbReference>
<dbReference type="PANTHER" id="PTHR33116:SF86">
    <property type="entry name" value="REVERSE TRANSCRIPTASE DOMAIN-CONTAINING PROTEIN"/>
    <property type="match status" value="1"/>
</dbReference>
<dbReference type="AlphaFoldDB" id="A0A9C6THE4"/>
<dbReference type="Proteomes" id="UP000515211">
    <property type="component" value="Chromosome 9"/>
</dbReference>
<sequence length="257" mass="29547">MNKAYDRLEWDFIELVLKAFGFHSKWIKLVMECINSTSYRFKVNGILSNKIIPGRDDCIILAEANVEEAYQIISILNENTNASGQRINLQKSGITFGKQVPLQARVNIEEVMGMSAWDNPGKYLGLPAHWGRAKSSALSWIEERVTNKLEGWKENLLNQAGKEILIKAVVQAIPAYAMNVILFPKGFCSKLSAEVAKFWWATNERNRAYIGEDGRKYVRAKKKGALDSRTSIIRILLFWQNKHREFWRIQKQFGSEF</sequence>
<dbReference type="PANTHER" id="PTHR33116">
    <property type="entry name" value="REVERSE TRANSCRIPTASE ZINC-BINDING DOMAIN-CONTAINING PROTEIN-RELATED-RELATED"/>
    <property type="match status" value="1"/>
</dbReference>
<accession>A0A9C6THE4</accession>
<evidence type="ECO:0000313" key="2">
    <source>
        <dbReference type="RefSeq" id="XP_052110382.1"/>
    </source>
</evidence>
<keyword evidence="1" id="KW-1185">Reference proteome</keyword>
<reference evidence="1" key="1">
    <citation type="journal article" date="2016" name="Nat. Genet.">
        <title>The genome sequences of Arachis duranensis and Arachis ipaensis, the diploid ancestors of cultivated peanut.</title>
        <authorList>
            <person name="Bertioli D.J."/>
            <person name="Cannon S.B."/>
            <person name="Froenicke L."/>
            <person name="Huang G."/>
            <person name="Farmer A.D."/>
            <person name="Cannon E.K."/>
            <person name="Liu X."/>
            <person name="Gao D."/>
            <person name="Clevenger J."/>
            <person name="Dash S."/>
            <person name="Ren L."/>
            <person name="Moretzsohn M.C."/>
            <person name="Shirasawa K."/>
            <person name="Huang W."/>
            <person name="Vidigal B."/>
            <person name="Abernathy B."/>
            <person name="Chu Y."/>
            <person name="Niederhuth C.E."/>
            <person name="Umale P."/>
            <person name="Araujo A.C."/>
            <person name="Kozik A."/>
            <person name="Kim K.D."/>
            <person name="Burow M.D."/>
            <person name="Varshney R.K."/>
            <person name="Wang X."/>
            <person name="Zhang X."/>
            <person name="Barkley N."/>
            <person name="Guimaraes P.M."/>
            <person name="Isobe S."/>
            <person name="Guo B."/>
            <person name="Liao B."/>
            <person name="Stalker H.T."/>
            <person name="Schmitz R.J."/>
            <person name="Scheffler B.E."/>
            <person name="Leal-Bertioli S.C."/>
            <person name="Xun X."/>
            <person name="Jackson S.A."/>
            <person name="Michelmore R."/>
            <person name="Ozias-Akins P."/>
        </authorList>
    </citation>
    <scope>NUCLEOTIDE SEQUENCE [LARGE SCALE GENOMIC DNA]</scope>
    <source>
        <strain evidence="1">cv. V14167</strain>
    </source>
</reference>